<dbReference type="AlphaFoldDB" id="A0A559IY98"/>
<reference evidence="1 2" key="1">
    <citation type="submission" date="2019-07" db="EMBL/GenBank/DDBJ databases">
        <authorList>
            <person name="Kim J."/>
        </authorList>
    </citation>
    <scope>NUCLEOTIDE SEQUENCE [LARGE SCALE GENOMIC DNA]</scope>
    <source>
        <strain evidence="1 2">N4</strain>
    </source>
</reference>
<accession>A0A559IY98</accession>
<proteinExistence type="predicted"/>
<dbReference type="PANTHER" id="PTHR34796:SF1">
    <property type="entry name" value="EXPRESSED PROTEIN"/>
    <property type="match status" value="1"/>
</dbReference>
<dbReference type="Gene3D" id="1.10.3450.10">
    <property type="entry name" value="TTHA0068-like"/>
    <property type="match status" value="1"/>
</dbReference>
<dbReference type="RefSeq" id="WP_144988209.1">
    <property type="nucleotide sequence ID" value="NZ_VNJK01000001.1"/>
</dbReference>
<sequence>MRTSYDRLFIRFLKLFNEHRDYYTCHDVMEELWLEEGRKPFYQGLLQVAVGLHHWHHRNTAGAIKLWEAALHKLAPYPDICMGIELGIVRVETALLLEIVSSEEGAQAEPRDITIPIIDVELMQLVSLDDIDLSLD</sequence>
<protein>
    <submittedName>
        <fullName evidence="1">DUF309 domain-containing protein</fullName>
    </submittedName>
</protein>
<gene>
    <name evidence="1" type="ORF">FPZ44_05750</name>
</gene>
<name>A0A559IY98_9BACL</name>
<dbReference type="OrthoDB" id="165483at2"/>
<evidence type="ECO:0000313" key="1">
    <source>
        <dbReference type="EMBL" id="TVX92596.1"/>
    </source>
</evidence>
<dbReference type="SUPFAM" id="SSF140663">
    <property type="entry name" value="TTHA0068-like"/>
    <property type="match status" value="1"/>
</dbReference>
<dbReference type="Pfam" id="PF03745">
    <property type="entry name" value="DUF309"/>
    <property type="match status" value="1"/>
</dbReference>
<dbReference type="EMBL" id="VNJK01000001">
    <property type="protein sequence ID" value="TVX92596.1"/>
    <property type="molecule type" value="Genomic_DNA"/>
</dbReference>
<comment type="caution">
    <text evidence="1">The sequence shown here is derived from an EMBL/GenBank/DDBJ whole genome shotgun (WGS) entry which is preliminary data.</text>
</comment>
<dbReference type="InterPro" id="IPR005500">
    <property type="entry name" value="DUF309"/>
</dbReference>
<dbReference type="InterPro" id="IPR023203">
    <property type="entry name" value="TTHA0068_sf"/>
</dbReference>
<dbReference type="PANTHER" id="PTHR34796">
    <property type="entry name" value="EXPRESSED PROTEIN"/>
    <property type="match status" value="1"/>
</dbReference>
<keyword evidence="2" id="KW-1185">Reference proteome</keyword>
<dbReference type="Proteomes" id="UP000318102">
    <property type="component" value="Unassembled WGS sequence"/>
</dbReference>
<evidence type="ECO:0000313" key="2">
    <source>
        <dbReference type="Proteomes" id="UP000318102"/>
    </source>
</evidence>
<organism evidence="1 2">
    <name type="scientific">Paenibacillus agilis</name>
    <dbReference type="NCBI Taxonomy" id="3020863"/>
    <lineage>
        <taxon>Bacteria</taxon>
        <taxon>Bacillati</taxon>
        <taxon>Bacillota</taxon>
        <taxon>Bacilli</taxon>
        <taxon>Bacillales</taxon>
        <taxon>Paenibacillaceae</taxon>
        <taxon>Paenibacillus</taxon>
    </lineage>
</organism>